<keyword evidence="3" id="KW-1185">Reference proteome</keyword>
<dbReference type="InterPro" id="IPR019180">
    <property type="entry name" value="Oxidoreductase-like_N"/>
</dbReference>
<gene>
    <name evidence="2" type="ORF">CLV44_115106</name>
</gene>
<comment type="caution">
    <text evidence="2">The sequence shown here is derived from an EMBL/GenBank/DDBJ whole genome shotgun (WGS) entry which is preliminary data.</text>
</comment>
<dbReference type="AlphaFoldDB" id="A0A2P8ETX9"/>
<feature type="domain" description="Oxidoreductase-like" evidence="1">
    <location>
        <begin position="2"/>
        <end position="40"/>
    </location>
</feature>
<dbReference type="EMBL" id="PYGI01000015">
    <property type="protein sequence ID" value="PSL12929.1"/>
    <property type="molecule type" value="Genomic_DNA"/>
</dbReference>
<reference evidence="2 3" key="1">
    <citation type="submission" date="2018-03" db="EMBL/GenBank/DDBJ databases">
        <title>Genomic Encyclopedia of Archaeal and Bacterial Type Strains, Phase II (KMG-II): from individual species to whole genera.</title>
        <authorList>
            <person name="Goeker M."/>
        </authorList>
    </citation>
    <scope>NUCLEOTIDE SEQUENCE [LARGE SCALE GENOMIC DNA]</scope>
    <source>
        <strain evidence="2 3">DSM 17586</strain>
    </source>
</reference>
<evidence type="ECO:0000313" key="2">
    <source>
        <dbReference type="EMBL" id="PSL12929.1"/>
    </source>
</evidence>
<evidence type="ECO:0000259" key="1">
    <source>
        <dbReference type="Pfam" id="PF09791"/>
    </source>
</evidence>
<dbReference type="RefSeq" id="WP_106592247.1">
    <property type="nucleotide sequence ID" value="NZ_PYGI01000015.1"/>
</dbReference>
<sequence>MEKPLPPADGECCESACEPCVWDTYYAEMRLWQEEQKRLQEQAEKDLNNVE</sequence>
<dbReference type="OrthoDB" id="6650029at2"/>
<proteinExistence type="predicted"/>
<organism evidence="2 3">
    <name type="scientific">Marinobacterium halophilum</name>
    <dbReference type="NCBI Taxonomy" id="267374"/>
    <lineage>
        <taxon>Bacteria</taxon>
        <taxon>Pseudomonadati</taxon>
        <taxon>Pseudomonadota</taxon>
        <taxon>Gammaproteobacteria</taxon>
        <taxon>Oceanospirillales</taxon>
        <taxon>Oceanospirillaceae</taxon>
        <taxon>Marinobacterium</taxon>
    </lineage>
</organism>
<accession>A0A2P8ETX9</accession>
<name>A0A2P8ETX9_9GAMM</name>
<dbReference type="Proteomes" id="UP000242133">
    <property type="component" value="Unassembled WGS sequence"/>
</dbReference>
<dbReference type="Pfam" id="PF09791">
    <property type="entry name" value="Oxidored-like"/>
    <property type="match status" value="1"/>
</dbReference>
<evidence type="ECO:0000313" key="3">
    <source>
        <dbReference type="Proteomes" id="UP000242133"/>
    </source>
</evidence>
<protein>
    <submittedName>
        <fullName evidence="2">Oxidoreductase family protein</fullName>
    </submittedName>
</protein>